<organism evidence="10 11">
    <name type="scientific">Clostridium faecium</name>
    <dbReference type="NCBI Taxonomy" id="2762223"/>
    <lineage>
        <taxon>Bacteria</taxon>
        <taxon>Bacillati</taxon>
        <taxon>Bacillota</taxon>
        <taxon>Clostridia</taxon>
        <taxon>Eubacteriales</taxon>
        <taxon>Clostridiaceae</taxon>
        <taxon>Clostridium</taxon>
    </lineage>
</organism>
<comment type="subcellular location">
    <subcellularLocation>
        <location evidence="1">Membrane</location>
        <topology evidence="1">Multi-pass membrane protein</topology>
    </subcellularLocation>
</comment>
<keyword evidence="6" id="KW-0406">Ion transport</keyword>
<dbReference type="Gene3D" id="3.30.70.2170">
    <property type="match status" value="1"/>
</dbReference>
<evidence type="ECO:0000256" key="5">
    <source>
        <dbReference type="ARBA" id="ARBA00022989"/>
    </source>
</evidence>
<feature type="transmembrane region" description="Helical" evidence="9">
    <location>
        <begin position="588"/>
        <end position="612"/>
    </location>
</feature>
<evidence type="ECO:0000256" key="6">
    <source>
        <dbReference type="ARBA" id="ARBA00023065"/>
    </source>
</evidence>
<feature type="transmembrane region" description="Helical" evidence="9">
    <location>
        <begin position="443"/>
        <end position="462"/>
    </location>
</feature>
<feature type="transmembrane region" description="Helical" evidence="9">
    <location>
        <begin position="366"/>
        <end position="395"/>
    </location>
</feature>
<feature type="transmembrane region" description="Helical" evidence="9">
    <location>
        <begin position="533"/>
        <end position="551"/>
    </location>
</feature>
<keyword evidence="11" id="KW-1185">Reference proteome</keyword>
<protein>
    <submittedName>
        <fullName evidence="10">V-type ATP synthase subunit I</fullName>
    </submittedName>
</protein>
<dbReference type="EMBL" id="JACSQB010000043">
    <property type="protein sequence ID" value="MBD8046613.1"/>
    <property type="molecule type" value="Genomic_DNA"/>
</dbReference>
<reference evidence="10 11" key="1">
    <citation type="submission" date="2020-08" db="EMBL/GenBank/DDBJ databases">
        <title>A Genomic Blueprint of the Chicken Gut Microbiome.</title>
        <authorList>
            <person name="Gilroy R."/>
            <person name="Ravi A."/>
            <person name="Getino M."/>
            <person name="Pursley I."/>
            <person name="Horton D.L."/>
            <person name="Alikhan N.-F."/>
            <person name="Baker D."/>
            <person name="Gharbi K."/>
            <person name="Hall N."/>
            <person name="Watson M."/>
            <person name="Adriaenssens E.M."/>
            <person name="Foster-Nyarko E."/>
            <person name="Jarju S."/>
            <person name="Secka A."/>
            <person name="Antonio M."/>
            <person name="Oren A."/>
            <person name="Chaudhuri R."/>
            <person name="La Ragione R.M."/>
            <person name="Hildebrand F."/>
            <person name="Pallen M.J."/>
        </authorList>
    </citation>
    <scope>NUCLEOTIDE SEQUENCE [LARGE SCALE GENOMIC DNA]</scope>
    <source>
        <strain evidence="10 11">N37</strain>
    </source>
</reference>
<evidence type="ECO:0000256" key="4">
    <source>
        <dbReference type="ARBA" id="ARBA00022692"/>
    </source>
</evidence>
<feature type="coiled-coil region" evidence="8">
    <location>
        <begin position="201"/>
        <end position="259"/>
    </location>
</feature>
<evidence type="ECO:0000256" key="7">
    <source>
        <dbReference type="ARBA" id="ARBA00023136"/>
    </source>
</evidence>
<keyword evidence="3" id="KW-0813">Transport</keyword>
<dbReference type="PANTHER" id="PTHR11629:SF63">
    <property type="entry name" value="V-TYPE PROTON ATPASE SUBUNIT A"/>
    <property type="match status" value="1"/>
</dbReference>
<comment type="caution">
    <text evidence="10">The sequence shown here is derived from an EMBL/GenBank/DDBJ whole genome shotgun (WGS) entry which is preliminary data.</text>
</comment>
<comment type="similarity">
    <text evidence="2">Belongs to the V-ATPase 116 kDa subunit family.</text>
</comment>
<keyword evidence="8" id="KW-0175">Coiled coil</keyword>
<evidence type="ECO:0000256" key="1">
    <source>
        <dbReference type="ARBA" id="ARBA00004141"/>
    </source>
</evidence>
<feature type="transmembrane region" description="Helical" evidence="9">
    <location>
        <begin position="483"/>
        <end position="504"/>
    </location>
</feature>
<keyword evidence="7 9" id="KW-0472">Membrane</keyword>
<evidence type="ECO:0000256" key="2">
    <source>
        <dbReference type="ARBA" id="ARBA00009904"/>
    </source>
</evidence>
<dbReference type="Proteomes" id="UP000627166">
    <property type="component" value="Unassembled WGS sequence"/>
</dbReference>
<keyword evidence="4 9" id="KW-0812">Transmembrane</keyword>
<dbReference type="InterPro" id="IPR002490">
    <property type="entry name" value="V-ATPase_116kDa_su"/>
</dbReference>
<evidence type="ECO:0000256" key="9">
    <source>
        <dbReference type="SAM" id="Phobius"/>
    </source>
</evidence>
<evidence type="ECO:0000313" key="10">
    <source>
        <dbReference type="EMBL" id="MBD8046613.1"/>
    </source>
</evidence>
<feature type="transmembrane region" description="Helical" evidence="9">
    <location>
        <begin position="407"/>
        <end position="423"/>
    </location>
</feature>
<dbReference type="RefSeq" id="WP_191739585.1">
    <property type="nucleotide sequence ID" value="NZ_JACSQB010000043.1"/>
</dbReference>
<feature type="transmembrane region" description="Helical" evidence="9">
    <location>
        <begin position="557"/>
        <end position="576"/>
    </location>
</feature>
<accession>A0ABR8YRH5</accession>
<dbReference type="Gene3D" id="1.20.1460.20">
    <property type="match status" value="1"/>
</dbReference>
<dbReference type="Pfam" id="PF01496">
    <property type="entry name" value="V_ATPase_I"/>
    <property type="match status" value="2"/>
</dbReference>
<evidence type="ECO:0000256" key="8">
    <source>
        <dbReference type="SAM" id="Coils"/>
    </source>
</evidence>
<evidence type="ECO:0000313" key="11">
    <source>
        <dbReference type="Proteomes" id="UP000627166"/>
    </source>
</evidence>
<keyword evidence="5 9" id="KW-1133">Transmembrane helix</keyword>
<dbReference type="PANTHER" id="PTHR11629">
    <property type="entry name" value="VACUOLAR PROTON ATPASES"/>
    <property type="match status" value="1"/>
</dbReference>
<sequence length="649" mass="74824">MAIVKMKKFTLLAFESQKQKLLQDLQRLESVQFSEVLVEEGLEEYLKKDSNQVKISEVEEEQAKIKFAIDFLSQYEEKKGMIQSLKEGKNTVTYYELEKVVKDLQWKEQYNYLKEKENTINKKKQHISKLSSEIEEISRWINLDISMNAINNFKNCIAYLGIIPKNFVDSLREDISIQYDNCYIEVVSEDNRDSSILIIFHKELQSEMENLLKRYSFSKVNYDYELPPKEVIRDFKTKIKELRNELQSIDKDIKDHVKYINDFKLIYEYNENYLLRLESCNNFLRSENILTIEGWVPEKTIEEFEETISKSLNNTYYLELEDAEEDDDVPILLKNGTVSEAFEPITEMYSMPRYNEIDPTPLFMPFYFVFFGMMLSDAGYGLLMFIGSLIALKFFNLDDDKRKSIKMFFYLSISTIFWGVMYGSYFGDAIKIDPIWMKPDSNVILLMIVSVGLGLIQIYIGLGIKGYMFIRDGKPLDALLDVGLWYLTLTGSILWLLSASGILSWNISEIAKYATFSGMILIVLTHGRSEKGIGAKFGAGLYSLYGITGYVGDLVSYTRLAALGLATGFIGSAFNLMIGMIGNPIAKILAGTVLFVVGHIFNLFINALGAYVHTCRLQYLEYFNKFYEGGGKEFKPLKFSSKYVKIVKD</sequence>
<name>A0ABR8YRH5_9CLOT</name>
<evidence type="ECO:0000256" key="3">
    <source>
        <dbReference type="ARBA" id="ARBA00022448"/>
    </source>
</evidence>
<gene>
    <name evidence="10" type="ORF">H9637_06080</name>
</gene>
<proteinExistence type="inferred from homology"/>
<dbReference type="Gene3D" id="3.30.70.2750">
    <property type="match status" value="1"/>
</dbReference>